<evidence type="ECO:0000256" key="2">
    <source>
        <dbReference type="ARBA" id="ARBA00022723"/>
    </source>
</evidence>
<accession>A0ABU5QFU1</accession>
<dbReference type="Proteomes" id="UP001302949">
    <property type="component" value="Unassembled WGS sequence"/>
</dbReference>
<keyword evidence="4" id="KW-0408">Iron</keyword>
<dbReference type="RefSeq" id="WP_323298878.1">
    <property type="nucleotide sequence ID" value="NZ_JAYFUM010000031.1"/>
</dbReference>
<feature type="signal peptide" evidence="6">
    <location>
        <begin position="1"/>
        <end position="19"/>
    </location>
</feature>
<keyword evidence="5" id="KW-0411">Iron-sulfur</keyword>
<evidence type="ECO:0000313" key="7">
    <source>
        <dbReference type="EMBL" id="MEA5141724.1"/>
    </source>
</evidence>
<keyword evidence="6" id="KW-0732">Signal</keyword>
<evidence type="ECO:0000256" key="5">
    <source>
        <dbReference type="ARBA" id="ARBA00023014"/>
    </source>
</evidence>
<keyword evidence="8" id="KW-1185">Reference proteome</keyword>
<organism evidence="7 8">
    <name type="scientific">Arcicella rigui</name>
    <dbReference type="NCBI Taxonomy" id="797020"/>
    <lineage>
        <taxon>Bacteria</taxon>
        <taxon>Pseudomonadati</taxon>
        <taxon>Bacteroidota</taxon>
        <taxon>Cytophagia</taxon>
        <taxon>Cytophagales</taxon>
        <taxon>Flectobacillaceae</taxon>
        <taxon>Arcicella</taxon>
    </lineage>
</organism>
<dbReference type="Gene3D" id="3.50.50.60">
    <property type="entry name" value="FAD/NAD(P)-binding domain"/>
    <property type="match status" value="1"/>
</dbReference>
<evidence type="ECO:0000313" key="8">
    <source>
        <dbReference type="Proteomes" id="UP001302949"/>
    </source>
</evidence>
<reference evidence="7 8" key="1">
    <citation type="submission" date="2023-12" db="EMBL/GenBank/DDBJ databases">
        <title>Novel species of the genus Arcicella isolated from rivers.</title>
        <authorList>
            <person name="Lu H."/>
        </authorList>
    </citation>
    <scope>NUCLEOTIDE SEQUENCE [LARGE SCALE GENOMIC DNA]</scope>
    <source>
        <strain evidence="7 8">KCTC 23307</strain>
    </source>
</reference>
<evidence type="ECO:0000256" key="3">
    <source>
        <dbReference type="ARBA" id="ARBA00023002"/>
    </source>
</evidence>
<evidence type="ECO:0000256" key="4">
    <source>
        <dbReference type="ARBA" id="ARBA00023004"/>
    </source>
</evidence>
<evidence type="ECO:0000256" key="1">
    <source>
        <dbReference type="ARBA" id="ARBA00022485"/>
    </source>
</evidence>
<keyword evidence="1" id="KW-0004">4Fe-4S</keyword>
<evidence type="ECO:0000256" key="6">
    <source>
        <dbReference type="SAM" id="SignalP"/>
    </source>
</evidence>
<protein>
    <submittedName>
        <fullName evidence="7">FAD-dependent oxidoreductase</fullName>
    </submittedName>
</protein>
<sequence length="608" mass="68084">MKNLYFIFLFTCTCFYSFASKTQYNTDVLIVGGGTSGVMAGIQAARLGVKVIIVEESVWIGGMLTAAGVSAIDGNHELPSGLWAEFRTNIEKHYGSKQALASGWVSQVMFEPSVGEKILREMCAKEKNLSVISAVKLLNIKKKADTWQLDFSDDISIKAKLLIDATELGDVAAKLGVKYDVGMDAKATYQERIAPEKANNIVQDLTYVVILKEFDKDVTIPKPASYNKNDFICACEKLCPDKQMPRLWDCEKMKTYGKLQNGKYMINWPINGNDFYANLVEMNDLQRKEAIQKAKEHTLNFVYFMQTELGWNTLGLADEFPTADKLPMIPYHRESRRIHGLATPNMNHLEKPFDQAEPLYRTGIAVGDYPIDQHHGKNTAAPDLYFVPVPSFNIPLGSLIPENVDNLIVAEKSISVSNLVNGASRLQPVVMGIGQAAGTLAAIAVQEKKLPKDVSIRKVQDKLLKAKAYLMPYLDVKPDHPNFEAIQRIGATGILKGEGKNYKWSNQTWFYPDSVMTNGAVIASLKTFFPNLSMQANEQVLEEKLVADDAFEILTKIQPLPADYLQHLLKDYPNRNEPITRAKLADLMDKIIDPFHRKEVDFKGNFKP</sequence>
<name>A0ABU5QFU1_9BACT</name>
<comment type="caution">
    <text evidence="7">The sequence shown here is derived from an EMBL/GenBank/DDBJ whole genome shotgun (WGS) entry which is preliminary data.</text>
</comment>
<dbReference type="InterPro" id="IPR036188">
    <property type="entry name" value="FAD/NAD-bd_sf"/>
</dbReference>
<keyword evidence="3" id="KW-0560">Oxidoreductase</keyword>
<dbReference type="PANTHER" id="PTHR43498:SF1">
    <property type="entry name" value="COB--COM HETERODISULFIDE REDUCTASE IRON-SULFUR SUBUNIT A"/>
    <property type="match status" value="1"/>
</dbReference>
<dbReference type="Pfam" id="PF12831">
    <property type="entry name" value="FAD_oxidored"/>
    <property type="match status" value="1"/>
</dbReference>
<keyword evidence="2" id="KW-0479">Metal-binding</keyword>
<dbReference type="PANTHER" id="PTHR43498">
    <property type="entry name" value="FERREDOXIN:COB-COM HETERODISULFIDE REDUCTASE SUBUNIT A"/>
    <property type="match status" value="1"/>
</dbReference>
<proteinExistence type="predicted"/>
<dbReference type="EMBL" id="JAYFUM010000031">
    <property type="protein sequence ID" value="MEA5141724.1"/>
    <property type="molecule type" value="Genomic_DNA"/>
</dbReference>
<feature type="chain" id="PRO_5047180575" evidence="6">
    <location>
        <begin position="20"/>
        <end position="608"/>
    </location>
</feature>
<gene>
    <name evidence="7" type="ORF">VB248_21395</name>
</gene>
<dbReference type="PRINTS" id="PR00411">
    <property type="entry name" value="PNDRDTASEI"/>
</dbReference>
<dbReference type="SUPFAM" id="SSF51905">
    <property type="entry name" value="FAD/NAD(P)-binding domain"/>
    <property type="match status" value="1"/>
</dbReference>
<dbReference type="InterPro" id="IPR039650">
    <property type="entry name" value="HdrA-like"/>
</dbReference>